<accession>A0A0U0ZUX7</accession>
<reference evidence="1 2" key="1">
    <citation type="submission" date="2015-03" db="EMBL/GenBank/DDBJ databases">
        <authorList>
            <person name="Murphy D."/>
        </authorList>
    </citation>
    <scope>NUCLEOTIDE SEQUENCE [LARGE SCALE GENOMIC DNA]</scope>
    <source>
        <strain evidence="1 2">PAP088</strain>
    </source>
</reference>
<organism evidence="1 2">
    <name type="scientific">Mycobacteroides abscessus</name>
    <dbReference type="NCBI Taxonomy" id="36809"/>
    <lineage>
        <taxon>Bacteria</taxon>
        <taxon>Bacillati</taxon>
        <taxon>Actinomycetota</taxon>
        <taxon>Actinomycetes</taxon>
        <taxon>Mycobacteriales</taxon>
        <taxon>Mycobacteriaceae</taxon>
        <taxon>Mycobacteroides</taxon>
    </lineage>
</organism>
<sequence length="493" mass="55312">MALTDSDLERVAIEFIDVGELVVTKGPNGQPHVWQVKAKKLAFNQQDGQIVELRSATHTDRRVVSAIRAPLGSLVHRVRRSSIEALRRSATTVPELNPDRVEESRRNRRRQLAADADSETEPQLRVTRAVKARWIDILQDARFVLDTLRHQTANAPGPNEFTRGTGPGLWNIQPGRLVREYDAVLLPAGCELDCALGDVVEDVREFLDQPPPWNTSQVAADLSLIVPAIDIAIGRIRLMKPDSETVSEVVDDLERDYLLSLAVTLTGQGTLARTLAEWEQGKKGDYLDIASFRLVCEGGPGRLHMRDIHEATDAGITTFLIGRGFRSHDKYPEVQYMLYSQWFTYIYALWEESYRSRLATAHGSASDGAPWTRFDIRSPLFGDIRNIRNDVVHKHGIVDASAGNGILTWFADGQEIEISVEQMMSLVNLFPRDELLATPVRAQPGNPQNLPWSVAPELVDEVRQIASSRAMTRRQSRDIGNEALRLWIASHRE</sequence>
<dbReference type="RefSeq" id="WP_016893648.1">
    <property type="nucleotide sequence ID" value="NZ_CSWP01000013.1"/>
</dbReference>
<evidence type="ECO:0000313" key="2">
    <source>
        <dbReference type="Proteomes" id="UP000045782"/>
    </source>
</evidence>
<evidence type="ECO:0000313" key="1">
    <source>
        <dbReference type="EMBL" id="CPV71123.1"/>
    </source>
</evidence>
<dbReference type="AlphaFoldDB" id="A0A0U0ZUX7"/>
<proteinExistence type="predicted"/>
<dbReference type="EMBL" id="CSWP01000013">
    <property type="protein sequence ID" value="CPV71123.1"/>
    <property type="molecule type" value="Genomic_DNA"/>
</dbReference>
<name>A0A0U0ZUX7_9MYCO</name>
<dbReference type="Proteomes" id="UP000045782">
    <property type="component" value="Unassembled WGS sequence"/>
</dbReference>
<protein>
    <submittedName>
        <fullName evidence="1">Uncharacterized protein</fullName>
    </submittedName>
</protein>
<gene>
    <name evidence="1" type="ORF">ERS075579_04945</name>
</gene>